<dbReference type="OrthoDB" id="3199068at2759"/>
<dbReference type="HOGENOM" id="CLU_047592_7_0_1"/>
<dbReference type="InterPro" id="IPR011333">
    <property type="entry name" value="SKP1/BTB/POZ_sf"/>
</dbReference>
<dbReference type="EMBL" id="KE504186">
    <property type="protein sequence ID" value="EPS96616.1"/>
    <property type="molecule type" value="Genomic_DNA"/>
</dbReference>
<dbReference type="SUPFAM" id="SSF54695">
    <property type="entry name" value="POZ domain"/>
    <property type="match status" value="1"/>
</dbReference>
<evidence type="ECO:0000256" key="1">
    <source>
        <dbReference type="SAM" id="MobiDB-lite"/>
    </source>
</evidence>
<dbReference type="Gene3D" id="3.30.710.10">
    <property type="entry name" value="Potassium Channel Kv1.1, Chain A"/>
    <property type="match status" value="1"/>
</dbReference>
<keyword evidence="4" id="KW-1185">Reference proteome</keyword>
<feature type="domain" description="BTB" evidence="2">
    <location>
        <begin position="36"/>
        <end position="136"/>
    </location>
</feature>
<feature type="region of interest" description="Disordered" evidence="1">
    <location>
        <begin position="1"/>
        <end position="26"/>
    </location>
</feature>
<gene>
    <name evidence="3" type="ORF">FOMPIDRAFT_1025317</name>
</gene>
<dbReference type="AlphaFoldDB" id="S8DTR3"/>
<evidence type="ECO:0000313" key="3">
    <source>
        <dbReference type="EMBL" id="EPS96616.1"/>
    </source>
</evidence>
<feature type="compositionally biased region" description="Polar residues" evidence="1">
    <location>
        <begin position="1"/>
        <end position="22"/>
    </location>
</feature>
<name>S8DTR3_FOMSC</name>
<dbReference type="InterPro" id="IPR000210">
    <property type="entry name" value="BTB/POZ_dom"/>
</dbReference>
<dbReference type="Proteomes" id="UP000015241">
    <property type="component" value="Unassembled WGS sequence"/>
</dbReference>
<organism evidence="3 4">
    <name type="scientific">Fomitopsis schrenkii</name>
    <name type="common">Brown rot fungus</name>
    <dbReference type="NCBI Taxonomy" id="2126942"/>
    <lineage>
        <taxon>Eukaryota</taxon>
        <taxon>Fungi</taxon>
        <taxon>Dikarya</taxon>
        <taxon>Basidiomycota</taxon>
        <taxon>Agaricomycotina</taxon>
        <taxon>Agaricomycetes</taxon>
        <taxon>Polyporales</taxon>
        <taxon>Fomitopsis</taxon>
    </lineage>
</organism>
<reference evidence="3 4" key="1">
    <citation type="journal article" date="2012" name="Science">
        <title>The Paleozoic origin of enzymatic lignin decomposition reconstructed from 31 fungal genomes.</title>
        <authorList>
            <person name="Floudas D."/>
            <person name="Binder M."/>
            <person name="Riley R."/>
            <person name="Barry K."/>
            <person name="Blanchette R.A."/>
            <person name="Henrissat B."/>
            <person name="Martinez A.T."/>
            <person name="Otillar R."/>
            <person name="Spatafora J.W."/>
            <person name="Yadav J.S."/>
            <person name="Aerts A."/>
            <person name="Benoit I."/>
            <person name="Boyd A."/>
            <person name="Carlson A."/>
            <person name="Copeland A."/>
            <person name="Coutinho P.M."/>
            <person name="de Vries R.P."/>
            <person name="Ferreira P."/>
            <person name="Findley K."/>
            <person name="Foster B."/>
            <person name="Gaskell J."/>
            <person name="Glotzer D."/>
            <person name="Gorecki P."/>
            <person name="Heitman J."/>
            <person name="Hesse C."/>
            <person name="Hori C."/>
            <person name="Igarashi K."/>
            <person name="Jurgens J.A."/>
            <person name="Kallen N."/>
            <person name="Kersten P."/>
            <person name="Kohler A."/>
            <person name="Kuees U."/>
            <person name="Kumar T.K.A."/>
            <person name="Kuo A."/>
            <person name="LaButti K."/>
            <person name="Larrondo L.F."/>
            <person name="Lindquist E."/>
            <person name="Ling A."/>
            <person name="Lombard V."/>
            <person name="Lucas S."/>
            <person name="Lundell T."/>
            <person name="Martin R."/>
            <person name="McLaughlin D.J."/>
            <person name="Morgenstern I."/>
            <person name="Morin E."/>
            <person name="Murat C."/>
            <person name="Nagy L.G."/>
            <person name="Nolan M."/>
            <person name="Ohm R.A."/>
            <person name="Patyshakuliyeva A."/>
            <person name="Rokas A."/>
            <person name="Ruiz-Duenas F.J."/>
            <person name="Sabat G."/>
            <person name="Salamov A."/>
            <person name="Samejima M."/>
            <person name="Schmutz J."/>
            <person name="Slot J.C."/>
            <person name="St John F."/>
            <person name="Stenlid J."/>
            <person name="Sun H."/>
            <person name="Sun S."/>
            <person name="Syed K."/>
            <person name="Tsang A."/>
            <person name="Wiebenga A."/>
            <person name="Young D."/>
            <person name="Pisabarro A."/>
            <person name="Eastwood D.C."/>
            <person name="Martin F."/>
            <person name="Cullen D."/>
            <person name="Grigoriev I.V."/>
            <person name="Hibbett D.S."/>
        </authorList>
    </citation>
    <scope>NUCLEOTIDE SEQUENCE</scope>
    <source>
        <strain evidence="4">FP-58527</strain>
    </source>
</reference>
<dbReference type="Pfam" id="PF00651">
    <property type="entry name" value="BTB"/>
    <property type="match status" value="1"/>
</dbReference>
<evidence type="ECO:0000313" key="4">
    <source>
        <dbReference type="Proteomes" id="UP000015241"/>
    </source>
</evidence>
<dbReference type="InParanoid" id="S8DTR3"/>
<evidence type="ECO:0000259" key="2">
    <source>
        <dbReference type="Pfam" id="PF00651"/>
    </source>
</evidence>
<protein>
    <recommendedName>
        <fullName evidence="2">BTB domain-containing protein</fullName>
    </recommendedName>
</protein>
<dbReference type="STRING" id="743788.S8DTR3"/>
<accession>S8DTR3</accession>
<proteinExistence type="predicted"/>
<sequence>MPNTSTQADRFEGVSTTGGHQSPQRHERFYFPDGNVIFRAEDVLFNVHCYFFQQYSRGLAGMFIAAQRDPVEGSSDENPITLVQTSAVDFSRLLCIIYPHSFAEAELTTTEEWTSVLRLAHRWQSDSIVDLVTNTLPRIASLVDQIALARQYELSGIIGPAARLLCIRAEPLSLTETRRLGADAGHAIWRLRERYRSGWNNRAAVVQEGDERLMQAFDELKLDST</sequence>